<proteinExistence type="predicted"/>
<reference evidence="1" key="1">
    <citation type="submission" date="2018-05" db="EMBL/GenBank/DDBJ databases">
        <authorList>
            <person name="Lanie J.A."/>
            <person name="Ng W.-L."/>
            <person name="Kazmierczak K.M."/>
            <person name="Andrzejewski T.M."/>
            <person name="Davidsen T.M."/>
            <person name="Wayne K.J."/>
            <person name="Tettelin H."/>
            <person name="Glass J.I."/>
            <person name="Rusch D."/>
            <person name="Podicherti R."/>
            <person name="Tsui H.-C.T."/>
            <person name="Winkler M.E."/>
        </authorList>
    </citation>
    <scope>NUCLEOTIDE SEQUENCE</scope>
</reference>
<sequence length="120" mass="13596">MLLDVVYKTAQTNRKRLHIVCLGSTTDRATKGSDWHYQQEKKALRSTSNALGLKSIWAGGPKVSYITFGTLENNAHKHPGRAVMKLNDAVDMIEYVINMPYHLNVNELSIDPIQTEWPNE</sequence>
<evidence type="ECO:0000313" key="1">
    <source>
        <dbReference type="EMBL" id="SVB74831.1"/>
    </source>
</evidence>
<gene>
    <name evidence="1" type="ORF">METZ01_LOCUS227685</name>
</gene>
<dbReference type="AlphaFoldDB" id="A0A382GKX6"/>
<organism evidence="1">
    <name type="scientific">marine metagenome</name>
    <dbReference type="NCBI Taxonomy" id="408172"/>
    <lineage>
        <taxon>unclassified sequences</taxon>
        <taxon>metagenomes</taxon>
        <taxon>ecological metagenomes</taxon>
    </lineage>
</organism>
<dbReference type="EMBL" id="UINC01055674">
    <property type="protein sequence ID" value="SVB74831.1"/>
    <property type="molecule type" value="Genomic_DNA"/>
</dbReference>
<accession>A0A382GKX6</accession>
<protein>
    <submittedName>
        <fullName evidence="1">Uncharacterized protein</fullName>
    </submittedName>
</protein>
<name>A0A382GKX6_9ZZZZ</name>